<sequence>MTCCGSFSAAYCGLEEFCITIGRATKQGIFIGDSSQLRLIKANKKELVENRNPCSCSWCLPGAQSTAYFIVKDPTVTCLSTLQCSTIIAIISWNKQRIITNLPISASWNSTISEDSKILS</sequence>
<dbReference type="EMBL" id="JAHUTI010021396">
    <property type="protein sequence ID" value="MED6239432.1"/>
    <property type="molecule type" value="Genomic_DNA"/>
</dbReference>
<protein>
    <submittedName>
        <fullName evidence="1">Uncharacterized protein</fullName>
    </submittedName>
</protein>
<name>A0ABU7AMH6_9TELE</name>
<dbReference type="Proteomes" id="UP001345963">
    <property type="component" value="Unassembled WGS sequence"/>
</dbReference>
<accession>A0ABU7AMH6</accession>
<gene>
    <name evidence="1" type="ORF">ATANTOWER_006449</name>
</gene>
<organism evidence="1 2">
    <name type="scientific">Ataeniobius toweri</name>
    <dbReference type="NCBI Taxonomy" id="208326"/>
    <lineage>
        <taxon>Eukaryota</taxon>
        <taxon>Metazoa</taxon>
        <taxon>Chordata</taxon>
        <taxon>Craniata</taxon>
        <taxon>Vertebrata</taxon>
        <taxon>Euteleostomi</taxon>
        <taxon>Actinopterygii</taxon>
        <taxon>Neopterygii</taxon>
        <taxon>Teleostei</taxon>
        <taxon>Neoteleostei</taxon>
        <taxon>Acanthomorphata</taxon>
        <taxon>Ovalentaria</taxon>
        <taxon>Atherinomorphae</taxon>
        <taxon>Cyprinodontiformes</taxon>
        <taxon>Goodeidae</taxon>
        <taxon>Ataeniobius</taxon>
    </lineage>
</organism>
<evidence type="ECO:0000313" key="2">
    <source>
        <dbReference type="Proteomes" id="UP001345963"/>
    </source>
</evidence>
<comment type="caution">
    <text evidence="1">The sequence shown here is derived from an EMBL/GenBank/DDBJ whole genome shotgun (WGS) entry which is preliminary data.</text>
</comment>
<proteinExistence type="predicted"/>
<evidence type="ECO:0000313" key="1">
    <source>
        <dbReference type="EMBL" id="MED6239432.1"/>
    </source>
</evidence>
<reference evidence="1 2" key="1">
    <citation type="submission" date="2021-07" db="EMBL/GenBank/DDBJ databases">
        <authorList>
            <person name="Palmer J.M."/>
        </authorList>
    </citation>
    <scope>NUCLEOTIDE SEQUENCE [LARGE SCALE GENOMIC DNA]</scope>
    <source>
        <strain evidence="1 2">AT_MEX2019</strain>
        <tissue evidence="1">Muscle</tissue>
    </source>
</reference>
<keyword evidence="2" id="KW-1185">Reference proteome</keyword>